<feature type="domain" description="Cation efflux protein transmembrane" evidence="9">
    <location>
        <begin position="21"/>
        <end position="210"/>
    </location>
</feature>
<feature type="transmembrane region" description="Helical" evidence="8">
    <location>
        <begin position="153"/>
        <end position="173"/>
    </location>
</feature>
<evidence type="ECO:0000256" key="1">
    <source>
        <dbReference type="ARBA" id="ARBA00004141"/>
    </source>
</evidence>
<feature type="domain" description="Cation efflux protein cytoplasmic" evidence="10">
    <location>
        <begin position="214"/>
        <end position="292"/>
    </location>
</feature>
<evidence type="ECO:0000313" key="12">
    <source>
        <dbReference type="Proteomes" id="UP000718281"/>
    </source>
</evidence>
<dbReference type="SUPFAM" id="SSF160240">
    <property type="entry name" value="Cation efflux protein cytoplasmic domain-like"/>
    <property type="match status" value="1"/>
</dbReference>
<keyword evidence="7 8" id="KW-0472">Membrane</keyword>
<feature type="transmembrane region" description="Helical" evidence="8">
    <location>
        <begin position="21"/>
        <end position="43"/>
    </location>
</feature>
<keyword evidence="3" id="KW-0813">Transport</keyword>
<evidence type="ECO:0000256" key="7">
    <source>
        <dbReference type="ARBA" id="ARBA00023136"/>
    </source>
</evidence>
<reference evidence="11 12" key="1">
    <citation type="submission" date="2020-10" db="EMBL/GenBank/DDBJ databases">
        <title>Connecting structure to function with the recovery of over 1000 high-quality activated sludge metagenome-assembled genomes encoding full-length rRNA genes using long-read sequencing.</title>
        <authorList>
            <person name="Singleton C.M."/>
            <person name="Petriglieri F."/>
            <person name="Kristensen J.M."/>
            <person name="Kirkegaard R.H."/>
            <person name="Michaelsen T.Y."/>
            <person name="Andersen M.H."/>
            <person name="Karst S.M."/>
            <person name="Dueholm M.S."/>
            <person name="Nielsen P.H."/>
            <person name="Albertsen M."/>
        </authorList>
    </citation>
    <scope>NUCLEOTIDE SEQUENCE [LARGE SCALE GENOMIC DNA]</scope>
    <source>
        <strain evidence="11">AalE_18-Q3-R2-46_BAT3C.188</strain>
    </source>
</reference>
<dbReference type="InterPro" id="IPR002524">
    <property type="entry name" value="Cation_efflux"/>
</dbReference>
<comment type="subcellular location">
    <subcellularLocation>
        <location evidence="1">Membrane</location>
        <topology evidence="1">Multi-pass membrane protein</topology>
    </subcellularLocation>
</comment>
<dbReference type="InterPro" id="IPR036837">
    <property type="entry name" value="Cation_efflux_CTD_sf"/>
</dbReference>
<evidence type="ECO:0000256" key="4">
    <source>
        <dbReference type="ARBA" id="ARBA00022692"/>
    </source>
</evidence>
<feature type="transmembrane region" description="Helical" evidence="8">
    <location>
        <begin position="179"/>
        <end position="196"/>
    </location>
</feature>
<evidence type="ECO:0000313" key="11">
    <source>
        <dbReference type="EMBL" id="MBK6300871.1"/>
    </source>
</evidence>
<dbReference type="GO" id="GO:0005385">
    <property type="term" value="F:zinc ion transmembrane transporter activity"/>
    <property type="evidence" value="ECO:0007669"/>
    <property type="project" value="TreeGrafter"/>
</dbReference>
<name>A0A934X4D4_9MICO</name>
<dbReference type="PANTHER" id="PTHR11562:SF17">
    <property type="entry name" value="RE54080P-RELATED"/>
    <property type="match status" value="1"/>
</dbReference>
<protein>
    <submittedName>
        <fullName evidence="11">Cation transporter</fullName>
    </submittedName>
</protein>
<dbReference type="InterPro" id="IPR027469">
    <property type="entry name" value="Cation_efflux_TMD_sf"/>
</dbReference>
<evidence type="ECO:0000256" key="8">
    <source>
        <dbReference type="SAM" id="Phobius"/>
    </source>
</evidence>
<keyword evidence="4 8" id="KW-0812">Transmembrane</keyword>
<dbReference type="InterPro" id="IPR058533">
    <property type="entry name" value="Cation_efflux_TM"/>
</dbReference>
<evidence type="ECO:0000256" key="2">
    <source>
        <dbReference type="ARBA" id="ARBA00008873"/>
    </source>
</evidence>
<dbReference type="AlphaFoldDB" id="A0A934X4D4"/>
<evidence type="ECO:0000259" key="9">
    <source>
        <dbReference type="Pfam" id="PF01545"/>
    </source>
</evidence>
<dbReference type="Pfam" id="PF16916">
    <property type="entry name" value="ZT_dimer"/>
    <property type="match status" value="1"/>
</dbReference>
<dbReference type="Pfam" id="PF01545">
    <property type="entry name" value="Cation_efflux"/>
    <property type="match status" value="1"/>
</dbReference>
<keyword evidence="5 8" id="KW-1133">Transmembrane helix</keyword>
<dbReference type="NCBIfam" id="TIGR01297">
    <property type="entry name" value="CDF"/>
    <property type="match status" value="1"/>
</dbReference>
<dbReference type="EMBL" id="JADIXZ010000004">
    <property type="protein sequence ID" value="MBK6300871.1"/>
    <property type="molecule type" value="Genomic_DNA"/>
</dbReference>
<dbReference type="InterPro" id="IPR027470">
    <property type="entry name" value="Cation_efflux_CTD"/>
</dbReference>
<accession>A0A934X4D4</accession>
<sequence>MSDHGHSHGAALADHRGKLAAVLGITLTVLVVEVVGAVLSGSLALLADAAHMLTDVAGLTLGLIAAVLARRPATPARTWGYHRAEVLGAAAQAALLLAVGAFVLIEGVKRLFEPPEVASGLMIVFGIVGLIGNLIGLLILASGRSANLNMRAAFLEVVNDALGSVAVLAAAAVITTTGWYRADAIASILIGVLIIPRTIRLLRETIDVLLESTPKGLDLELVRQHLHALPHVHDVHDLHASQVATGIPILTAHLVVDDTCFHDGHLGELLDQVQACIHTDFGIEHSTIQFESVDHAAHEHATHE</sequence>
<feature type="transmembrane region" description="Helical" evidence="8">
    <location>
        <begin position="117"/>
        <end position="141"/>
    </location>
</feature>
<dbReference type="SUPFAM" id="SSF161111">
    <property type="entry name" value="Cation efflux protein transmembrane domain-like"/>
    <property type="match status" value="1"/>
</dbReference>
<gene>
    <name evidence="11" type="ORF">IPF40_07410</name>
</gene>
<dbReference type="InterPro" id="IPR050681">
    <property type="entry name" value="CDF/SLC30A"/>
</dbReference>
<feature type="transmembrane region" description="Helical" evidence="8">
    <location>
        <begin position="81"/>
        <end position="105"/>
    </location>
</feature>
<evidence type="ECO:0000256" key="3">
    <source>
        <dbReference type="ARBA" id="ARBA00022448"/>
    </source>
</evidence>
<dbReference type="PANTHER" id="PTHR11562">
    <property type="entry name" value="CATION EFFLUX PROTEIN/ ZINC TRANSPORTER"/>
    <property type="match status" value="1"/>
</dbReference>
<organism evidence="11 12">
    <name type="scientific">Candidatus Phosphoribacter hodrii</name>
    <dbReference type="NCBI Taxonomy" id="2953743"/>
    <lineage>
        <taxon>Bacteria</taxon>
        <taxon>Bacillati</taxon>
        <taxon>Actinomycetota</taxon>
        <taxon>Actinomycetes</taxon>
        <taxon>Micrococcales</taxon>
        <taxon>Dermatophilaceae</taxon>
        <taxon>Candidatus Phosphoribacter</taxon>
    </lineage>
</organism>
<dbReference type="GO" id="GO:0005886">
    <property type="term" value="C:plasma membrane"/>
    <property type="evidence" value="ECO:0007669"/>
    <property type="project" value="TreeGrafter"/>
</dbReference>
<keyword evidence="6" id="KW-0406">Ion transport</keyword>
<proteinExistence type="inferred from homology"/>
<evidence type="ECO:0000256" key="5">
    <source>
        <dbReference type="ARBA" id="ARBA00022989"/>
    </source>
</evidence>
<evidence type="ECO:0000259" key="10">
    <source>
        <dbReference type="Pfam" id="PF16916"/>
    </source>
</evidence>
<dbReference type="Gene3D" id="1.20.1510.10">
    <property type="entry name" value="Cation efflux protein transmembrane domain"/>
    <property type="match status" value="1"/>
</dbReference>
<comment type="caution">
    <text evidence="11">The sequence shown here is derived from an EMBL/GenBank/DDBJ whole genome shotgun (WGS) entry which is preliminary data.</text>
</comment>
<dbReference type="Proteomes" id="UP000718281">
    <property type="component" value="Unassembled WGS sequence"/>
</dbReference>
<feature type="transmembrane region" description="Helical" evidence="8">
    <location>
        <begin position="49"/>
        <end position="69"/>
    </location>
</feature>
<comment type="similarity">
    <text evidence="2">Belongs to the cation diffusion facilitator (CDF) transporter (TC 2.A.4) family. SLC30A subfamily.</text>
</comment>
<evidence type="ECO:0000256" key="6">
    <source>
        <dbReference type="ARBA" id="ARBA00023065"/>
    </source>
</evidence>